<comment type="cofactor">
    <cofactor evidence="1">
        <name>Mg(2+)</name>
        <dbReference type="ChEBI" id="CHEBI:18420"/>
    </cofactor>
</comment>
<feature type="domain" description="Nudix hydrolase" evidence="5">
    <location>
        <begin position="9"/>
        <end position="141"/>
    </location>
</feature>
<evidence type="ECO:0000313" key="7">
    <source>
        <dbReference type="Proteomes" id="UP001262410"/>
    </source>
</evidence>
<keyword evidence="4" id="KW-0460">Magnesium</keyword>
<dbReference type="InterPro" id="IPR015797">
    <property type="entry name" value="NUDIX_hydrolase-like_dom_sf"/>
</dbReference>
<evidence type="ECO:0000313" key="6">
    <source>
        <dbReference type="EMBL" id="MDR6293462.1"/>
    </source>
</evidence>
<dbReference type="Proteomes" id="UP001262410">
    <property type="component" value="Unassembled WGS sequence"/>
</dbReference>
<dbReference type="PANTHER" id="PTHR12629:SF0">
    <property type="entry name" value="DIPHOSPHOINOSITOL-POLYPHOSPHATE DIPHOSPHATASE"/>
    <property type="match status" value="1"/>
</dbReference>
<proteinExistence type="predicted"/>
<keyword evidence="3" id="KW-0378">Hydrolase</keyword>
<comment type="caution">
    <text evidence="6">The sequence shown here is derived from an EMBL/GenBank/DDBJ whole genome shotgun (WGS) entry which is preliminary data.</text>
</comment>
<dbReference type="PROSITE" id="PS51462">
    <property type="entry name" value="NUDIX"/>
    <property type="match status" value="1"/>
</dbReference>
<dbReference type="InterPro" id="IPR000086">
    <property type="entry name" value="NUDIX_hydrolase_dom"/>
</dbReference>
<dbReference type="SUPFAM" id="SSF55811">
    <property type="entry name" value="Nudix"/>
    <property type="match status" value="1"/>
</dbReference>
<reference evidence="6 7" key="1">
    <citation type="submission" date="2023-07" db="EMBL/GenBank/DDBJ databases">
        <title>Sorghum-associated microbial communities from plants grown in Nebraska, USA.</title>
        <authorList>
            <person name="Schachtman D."/>
        </authorList>
    </citation>
    <scope>NUCLEOTIDE SEQUENCE [LARGE SCALE GENOMIC DNA]</scope>
    <source>
        <strain evidence="6 7">584</strain>
    </source>
</reference>
<dbReference type="RefSeq" id="WP_309800452.1">
    <property type="nucleotide sequence ID" value="NZ_JAVDPW010000012.1"/>
</dbReference>
<evidence type="ECO:0000259" key="5">
    <source>
        <dbReference type="PROSITE" id="PS51462"/>
    </source>
</evidence>
<keyword evidence="2" id="KW-0479">Metal-binding</keyword>
<sequence length="150" mass="16764">MAGKSKAIRIQQGALPYRFRPDGSLEILLVTSRQTRRWIIPKGWPIKGLKPAKSAAREAYEEAGVRGAVAAKSIGSFVYDKWLEDGVSVPCEVRVFPLQVERQHKSWPERDQRETRWLDPDAALALLDDPGLRDVVATFAARLAARKAAE</sequence>
<name>A0ABU1JXV8_9PROT</name>
<protein>
    <submittedName>
        <fullName evidence="6">8-oxo-dGTP pyrophosphatase MutT (NUDIX family)</fullName>
    </submittedName>
</protein>
<dbReference type="PANTHER" id="PTHR12629">
    <property type="entry name" value="DIPHOSPHOINOSITOL POLYPHOSPHATE PHOSPHOHYDROLASE"/>
    <property type="match status" value="1"/>
</dbReference>
<dbReference type="EMBL" id="JAVDPW010000012">
    <property type="protein sequence ID" value="MDR6293462.1"/>
    <property type="molecule type" value="Genomic_DNA"/>
</dbReference>
<evidence type="ECO:0000256" key="4">
    <source>
        <dbReference type="ARBA" id="ARBA00022842"/>
    </source>
</evidence>
<dbReference type="Pfam" id="PF00293">
    <property type="entry name" value="NUDIX"/>
    <property type="match status" value="1"/>
</dbReference>
<evidence type="ECO:0000256" key="3">
    <source>
        <dbReference type="ARBA" id="ARBA00022801"/>
    </source>
</evidence>
<dbReference type="InterPro" id="IPR047198">
    <property type="entry name" value="DDP-like_NUDIX"/>
</dbReference>
<organism evidence="6 7">
    <name type="scientific">Inquilinus ginsengisoli</name>
    <dbReference type="NCBI Taxonomy" id="363840"/>
    <lineage>
        <taxon>Bacteria</taxon>
        <taxon>Pseudomonadati</taxon>
        <taxon>Pseudomonadota</taxon>
        <taxon>Alphaproteobacteria</taxon>
        <taxon>Rhodospirillales</taxon>
        <taxon>Rhodospirillaceae</taxon>
        <taxon>Inquilinus</taxon>
    </lineage>
</organism>
<evidence type="ECO:0000256" key="2">
    <source>
        <dbReference type="ARBA" id="ARBA00022723"/>
    </source>
</evidence>
<dbReference type="Gene3D" id="3.90.79.10">
    <property type="entry name" value="Nucleoside Triphosphate Pyrophosphohydrolase"/>
    <property type="match status" value="1"/>
</dbReference>
<dbReference type="CDD" id="cd04666">
    <property type="entry name" value="NUDIX_DIPP2_like_Nudt4"/>
    <property type="match status" value="1"/>
</dbReference>
<evidence type="ECO:0000256" key="1">
    <source>
        <dbReference type="ARBA" id="ARBA00001946"/>
    </source>
</evidence>
<gene>
    <name evidence="6" type="ORF">E9232_006013</name>
</gene>
<keyword evidence="7" id="KW-1185">Reference proteome</keyword>
<accession>A0ABU1JXV8</accession>